<dbReference type="InterPro" id="IPR002941">
    <property type="entry name" value="DNA_methylase_N4/N6"/>
</dbReference>
<dbReference type="InterPro" id="IPR029063">
    <property type="entry name" value="SAM-dependent_MTases_sf"/>
</dbReference>
<keyword evidence="12" id="KW-1185">Reference proteome</keyword>
<dbReference type="PROSITE" id="PS00093">
    <property type="entry name" value="N4_MTASE"/>
    <property type="match status" value="1"/>
</dbReference>
<dbReference type="AlphaFoldDB" id="A0A8J4A5P3"/>
<dbReference type="PRINTS" id="PR00508">
    <property type="entry name" value="S21N4MTFRASE"/>
</dbReference>
<dbReference type="InterPro" id="IPR001091">
    <property type="entry name" value="RM_Methyltransferase"/>
</dbReference>
<evidence type="ECO:0000256" key="4">
    <source>
        <dbReference type="ARBA" id="ARBA00022691"/>
    </source>
</evidence>
<name>A0A8J4A5P3_9ACTN</name>
<evidence type="ECO:0000313" key="11">
    <source>
        <dbReference type="EMBL" id="GIL25511.1"/>
    </source>
</evidence>
<dbReference type="GO" id="GO:0009307">
    <property type="term" value="P:DNA restriction-modification system"/>
    <property type="evidence" value="ECO:0007669"/>
    <property type="project" value="UniProtKB-KW"/>
</dbReference>
<comment type="caution">
    <text evidence="11">The sequence shown here is derived from an EMBL/GenBank/DDBJ whole genome shotgun (WGS) entry which is preliminary data.</text>
</comment>
<dbReference type="EC" id="2.1.1.-" evidence="8"/>
<evidence type="ECO:0000256" key="8">
    <source>
        <dbReference type="RuleBase" id="RU362026"/>
    </source>
</evidence>
<dbReference type="GO" id="GO:0015667">
    <property type="term" value="F:site-specific DNA-methyltransferase (cytosine-N4-specific) activity"/>
    <property type="evidence" value="ECO:0007669"/>
    <property type="project" value="UniProtKB-EC"/>
</dbReference>
<dbReference type="EMBL" id="BOPO01000006">
    <property type="protein sequence ID" value="GIL25511.1"/>
    <property type="molecule type" value="Genomic_DNA"/>
</dbReference>
<evidence type="ECO:0000256" key="2">
    <source>
        <dbReference type="ARBA" id="ARBA00022603"/>
    </source>
</evidence>
<evidence type="ECO:0000256" key="5">
    <source>
        <dbReference type="ARBA" id="ARBA00022747"/>
    </source>
</evidence>
<feature type="region of interest" description="Disordered" evidence="9">
    <location>
        <begin position="1"/>
        <end position="21"/>
    </location>
</feature>
<keyword evidence="5" id="KW-0680">Restriction system</keyword>
<protein>
    <recommendedName>
        <fullName evidence="8">Methyltransferase</fullName>
        <ecNumber evidence="8">2.1.1.-</ecNumber>
    </recommendedName>
</protein>
<organism evidence="11 12">
    <name type="scientific">Actinocatenispora comari</name>
    <dbReference type="NCBI Taxonomy" id="2807577"/>
    <lineage>
        <taxon>Bacteria</taxon>
        <taxon>Bacillati</taxon>
        <taxon>Actinomycetota</taxon>
        <taxon>Actinomycetes</taxon>
        <taxon>Micromonosporales</taxon>
        <taxon>Micromonosporaceae</taxon>
        <taxon>Actinocatenispora</taxon>
    </lineage>
</organism>
<dbReference type="InterPro" id="IPR017985">
    <property type="entry name" value="MeTrfase_CN4_CS"/>
</dbReference>
<comment type="catalytic activity">
    <reaction evidence="7">
        <text>a 2'-deoxycytidine in DNA + S-adenosyl-L-methionine = an N(4)-methyl-2'-deoxycytidine in DNA + S-adenosyl-L-homocysteine + H(+)</text>
        <dbReference type="Rhea" id="RHEA:16857"/>
        <dbReference type="Rhea" id="RHEA-COMP:11369"/>
        <dbReference type="Rhea" id="RHEA-COMP:13674"/>
        <dbReference type="ChEBI" id="CHEBI:15378"/>
        <dbReference type="ChEBI" id="CHEBI:57856"/>
        <dbReference type="ChEBI" id="CHEBI:59789"/>
        <dbReference type="ChEBI" id="CHEBI:85452"/>
        <dbReference type="ChEBI" id="CHEBI:137933"/>
        <dbReference type="EC" id="2.1.1.113"/>
    </reaction>
</comment>
<dbReference type="Gene3D" id="3.40.50.150">
    <property type="entry name" value="Vaccinia Virus protein VP39"/>
    <property type="match status" value="1"/>
</dbReference>
<evidence type="ECO:0000256" key="9">
    <source>
        <dbReference type="SAM" id="MobiDB-lite"/>
    </source>
</evidence>
<evidence type="ECO:0000256" key="3">
    <source>
        <dbReference type="ARBA" id="ARBA00022679"/>
    </source>
</evidence>
<keyword evidence="2 11" id="KW-0489">Methyltransferase</keyword>
<comment type="similarity">
    <text evidence="1">Belongs to the N(4)/N(6)-methyltransferase family. N(4) subfamily.</text>
</comment>
<gene>
    <name evidence="11" type="primary">yhdJ_1</name>
    <name evidence="11" type="ORF">NUM_07660</name>
</gene>
<dbReference type="GO" id="GO:0008170">
    <property type="term" value="F:N-methyltransferase activity"/>
    <property type="evidence" value="ECO:0007669"/>
    <property type="project" value="InterPro"/>
</dbReference>
<keyword evidence="3" id="KW-0808">Transferase</keyword>
<proteinExistence type="inferred from homology"/>
<feature type="domain" description="DNA methylase N-4/N-6" evidence="10">
    <location>
        <begin position="51"/>
        <end position="290"/>
    </location>
</feature>
<evidence type="ECO:0000259" key="10">
    <source>
        <dbReference type="Pfam" id="PF01555"/>
    </source>
</evidence>
<sequence>MPDTTPHQWGRRPSPPAAPTPPTLLDDHAAWLRLMVGDAAAALATVPNGSVDLVFTSPPFWGLRDYHATGQYGHEPDLDDYLTHLRAVFAQLARVLAADGTVWLHLGDSYGGSWGNYHAGQPSPASRQVRMPHYGTHRPPASRYRPKCLLGVPWRVCLGLIDDGWILRNHIIWHRPNSTPTSATDRLHNRHDALFLLSRSPRYRFDRAALRAEAGPAGAGDVWTLPSRPRTRAHPTGGYADLARRAVLAGTSPGQLVCDPFSGSGTTGYAALTTGRRYLGIDLEPAYHQQLLDTLNPNGEQHG</sequence>
<evidence type="ECO:0000256" key="6">
    <source>
        <dbReference type="ARBA" id="ARBA00023125"/>
    </source>
</evidence>
<dbReference type="Pfam" id="PF01555">
    <property type="entry name" value="N6_N4_Mtase"/>
    <property type="match status" value="1"/>
</dbReference>
<dbReference type="GO" id="GO:0032259">
    <property type="term" value="P:methylation"/>
    <property type="evidence" value="ECO:0007669"/>
    <property type="project" value="UniProtKB-KW"/>
</dbReference>
<keyword evidence="4" id="KW-0949">S-adenosyl-L-methionine</keyword>
<keyword evidence="6" id="KW-0238">DNA-binding</keyword>
<evidence type="ECO:0000256" key="1">
    <source>
        <dbReference type="ARBA" id="ARBA00010203"/>
    </source>
</evidence>
<dbReference type="SUPFAM" id="SSF53335">
    <property type="entry name" value="S-adenosyl-L-methionine-dependent methyltransferases"/>
    <property type="match status" value="1"/>
</dbReference>
<dbReference type="GO" id="GO:0003677">
    <property type="term" value="F:DNA binding"/>
    <property type="evidence" value="ECO:0007669"/>
    <property type="project" value="UniProtKB-KW"/>
</dbReference>
<evidence type="ECO:0000313" key="12">
    <source>
        <dbReference type="Proteomes" id="UP000614996"/>
    </source>
</evidence>
<dbReference type="Proteomes" id="UP000614996">
    <property type="component" value="Unassembled WGS sequence"/>
</dbReference>
<reference evidence="12" key="1">
    <citation type="journal article" date="2021" name="Int. J. Syst. Evol. Microbiol.">
        <title>Actinocatenispora comari sp. nov., an endophytic actinomycete isolated from aerial parts of Comarum salesowianum.</title>
        <authorList>
            <person name="Oyunbileg N."/>
            <person name="Iizaka Y."/>
            <person name="Hamada M."/>
            <person name="Davaapurev B.O."/>
            <person name="Fukumoto A."/>
            <person name="Tsetseg B."/>
            <person name="Kato F."/>
            <person name="Tamura T."/>
            <person name="Batkhuu J."/>
            <person name="Anzai Y."/>
        </authorList>
    </citation>
    <scope>NUCLEOTIDE SEQUENCE [LARGE SCALE GENOMIC DNA]</scope>
    <source>
        <strain evidence="12">NUM-2625</strain>
    </source>
</reference>
<evidence type="ECO:0000256" key="7">
    <source>
        <dbReference type="ARBA" id="ARBA00049120"/>
    </source>
</evidence>
<accession>A0A8J4A5P3</accession>